<dbReference type="Proteomes" id="UP001632038">
    <property type="component" value="Unassembled WGS sequence"/>
</dbReference>
<proteinExistence type="predicted"/>
<evidence type="ECO:0000313" key="3">
    <source>
        <dbReference type="Proteomes" id="UP001632038"/>
    </source>
</evidence>
<dbReference type="PANTHER" id="PTHR35630">
    <property type="entry name" value="LEGUMINOSIN GROUP486 SECRETED PEPTIDE"/>
    <property type="match status" value="1"/>
</dbReference>
<dbReference type="PANTHER" id="PTHR35630:SF1">
    <property type="entry name" value="LEGUMINOSIN GROUP486 SECRETED PEPTIDE"/>
    <property type="match status" value="1"/>
</dbReference>
<accession>A0ABD3E2P4</accession>
<feature type="chain" id="PRO_5044745096" evidence="1">
    <location>
        <begin position="27"/>
        <end position="140"/>
    </location>
</feature>
<name>A0ABD3E2P4_9LAMI</name>
<reference evidence="3" key="1">
    <citation type="journal article" date="2024" name="IScience">
        <title>Strigolactones Initiate the Formation of Haustorium-like Structures in Castilleja.</title>
        <authorList>
            <person name="Buerger M."/>
            <person name="Peterson D."/>
            <person name="Chory J."/>
        </authorList>
    </citation>
    <scope>NUCLEOTIDE SEQUENCE [LARGE SCALE GENOMIC DNA]</scope>
</reference>
<sequence length="140" mass="15607">MASTKYFCFALVLLAISAHVISSSSAAKGKSPPKRKAADVAVVHVICATSEAIKLDIAADTPQGTITVDPGKEYQINILDKNSNYNMMSYYLNNNYAGVDLYRPARDSGQATIYWKADWWGFSMSYDNVNYKQMVQWESE</sequence>
<keyword evidence="1" id="KW-0732">Signal</keyword>
<comment type="caution">
    <text evidence="2">The sequence shown here is derived from an EMBL/GenBank/DDBJ whole genome shotgun (WGS) entry which is preliminary data.</text>
</comment>
<feature type="signal peptide" evidence="1">
    <location>
        <begin position="1"/>
        <end position="26"/>
    </location>
</feature>
<dbReference type="AlphaFoldDB" id="A0ABD3E2P4"/>
<evidence type="ECO:0000313" key="2">
    <source>
        <dbReference type="EMBL" id="KAL3648052.1"/>
    </source>
</evidence>
<gene>
    <name evidence="2" type="ORF">CASFOL_009020</name>
</gene>
<keyword evidence="3" id="KW-1185">Reference proteome</keyword>
<organism evidence="2 3">
    <name type="scientific">Castilleja foliolosa</name>
    <dbReference type="NCBI Taxonomy" id="1961234"/>
    <lineage>
        <taxon>Eukaryota</taxon>
        <taxon>Viridiplantae</taxon>
        <taxon>Streptophyta</taxon>
        <taxon>Embryophyta</taxon>
        <taxon>Tracheophyta</taxon>
        <taxon>Spermatophyta</taxon>
        <taxon>Magnoliopsida</taxon>
        <taxon>eudicotyledons</taxon>
        <taxon>Gunneridae</taxon>
        <taxon>Pentapetalae</taxon>
        <taxon>asterids</taxon>
        <taxon>lamiids</taxon>
        <taxon>Lamiales</taxon>
        <taxon>Orobanchaceae</taxon>
        <taxon>Pedicularideae</taxon>
        <taxon>Castillejinae</taxon>
        <taxon>Castilleja</taxon>
    </lineage>
</organism>
<evidence type="ECO:0000256" key="1">
    <source>
        <dbReference type="SAM" id="SignalP"/>
    </source>
</evidence>
<dbReference type="EMBL" id="JAVIJP010000009">
    <property type="protein sequence ID" value="KAL3648052.1"/>
    <property type="molecule type" value="Genomic_DNA"/>
</dbReference>
<protein>
    <submittedName>
        <fullName evidence="2">Uncharacterized protein</fullName>
    </submittedName>
</protein>